<dbReference type="PROSITE" id="PS00409">
    <property type="entry name" value="PROKAR_NTER_METHYL"/>
    <property type="match status" value="1"/>
</dbReference>
<evidence type="ECO:0000313" key="3">
    <source>
        <dbReference type="Proteomes" id="UP000310639"/>
    </source>
</evidence>
<evidence type="ECO:0000256" key="1">
    <source>
        <dbReference type="SAM" id="Phobius"/>
    </source>
</evidence>
<dbReference type="EMBL" id="CP040004">
    <property type="protein sequence ID" value="QCT41959.1"/>
    <property type="molecule type" value="Genomic_DNA"/>
</dbReference>
<feature type="transmembrane region" description="Helical" evidence="1">
    <location>
        <begin position="12"/>
        <end position="34"/>
    </location>
</feature>
<dbReference type="RefSeq" id="WP_138078441.1">
    <property type="nucleotide sequence ID" value="NZ_CP040004.1"/>
</dbReference>
<proteinExistence type="predicted"/>
<dbReference type="KEGG" id="nft:FBF37_00470"/>
<keyword evidence="1" id="KW-0812">Transmembrane</keyword>
<dbReference type="OrthoDB" id="9783740at2"/>
<dbReference type="Proteomes" id="UP000310639">
    <property type="component" value="Chromosome"/>
</dbReference>
<dbReference type="InterPro" id="IPR012902">
    <property type="entry name" value="N_methyl_site"/>
</dbReference>
<name>A0A4P9A2I2_9BACT</name>
<protein>
    <submittedName>
        <fullName evidence="2">Type II secretion system protein</fullName>
    </submittedName>
</protein>
<reference evidence="2 3" key="1">
    <citation type="submission" date="2019-04" db="EMBL/GenBank/DDBJ databases">
        <title>Saccharibacteria TM7 genomes.</title>
        <authorList>
            <person name="Bor B."/>
            <person name="He X."/>
            <person name="Chen T."/>
            <person name="Dewhirst F.E."/>
        </authorList>
    </citation>
    <scope>NUCLEOTIDE SEQUENCE [LARGE SCALE GENOMIC DNA]</scope>
    <source>
        <strain evidence="2 3">BB001</strain>
    </source>
</reference>
<evidence type="ECO:0000313" key="2">
    <source>
        <dbReference type="EMBL" id="QCT41959.1"/>
    </source>
</evidence>
<sequence length="236" mass="25713">MHQRRVNSGFTLVELMLAMAFVSVLLLSVAMVAVQAGKIYNRGTVMKTVNQSGRTISDVIRRDFLQSSATKIVNSANPVIVVRESGSVRSGRMCLGQYSYVWNMASAIDDPVVRRSGKGVVRSNGQAINLARVLDEDAALCQSTSDSYPMDIEPERVTHLLRPIDGTDVAIAVHDFTASRVTSANNSEALYKVSFTLGTSAVAELQDMACKPPEDNEANFNFCAINNFEMIVRTNG</sequence>
<accession>A0A4P9A2I2</accession>
<dbReference type="AlphaFoldDB" id="A0A4P9A2I2"/>
<keyword evidence="3" id="KW-1185">Reference proteome</keyword>
<keyword evidence="1" id="KW-0472">Membrane</keyword>
<keyword evidence="1" id="KW-1133">Transmembrane helix</keyword>
<dbReference type="NCBIfam" id="TIGR02532">
    <property type="entry name" value="IV_pilin_GFxxxE"/>
    <property type="match status" value="1"/>
</dbReference>
<gene>
    <name evidence="2" type="ORF">FBF37_00470</name>
</gene>
<organism evidence="2 3">
    <name type="scientific">Candidatus Nanosynbacter featherlites</name>
    <dbReference type="NCBI Taxonomy" id="2572088"/>
    <lineage>
        <taxon>Bacteria</taxon>
        <taxon>Candidatus Saccharimonadota</taxon>
        <taxon>Candidatus Saccharimonadia</taxon>
        <taxon>Candidatus Nanosynbacterales</taxon>
        <taxon>Candidatus Nanosynbacteraceae</taxon>
        <taxon>Candidatus Nanosynbacter</taxon>
    </lineage>
</organism>